<evidence type="ECO:0000313" key="2">
    <source>
        <dbReference type="EMBL" id="MBD1544840.1"/>
    </source>
</evidence>
<gene>
    <name evidence="2" type="ORF">HK439_01070</name>
</gene>
<accession>A0A926S495</accession>
<keyword evidence="1" id="KW-1133">Transmembrane helix</keyword>
<protein>
    <submittedName>
        <fullName evidence="2">Uncharacterized protein</fullName>
    </submittedName>
</protein>
<sequence>MACALVAIIADASKSIARSELVLLPLGQLWFDQSPETLNMAQAAIQRHVSPFLWDPIIQTLLTWPIWGVLGPLGLIFLWLGTRGSKRGAVLA</sequence>
<evidence type="ECO:0000313" key="3">
    <source>
        <dbReference type="Proteomes" id="UP000598467"/>
    </source>
</evidence>
<keyword evidence="1" id="KW-0472">Membrane</keyword>
<organism evidence="2 3">
    <name type="scientific">Roseibium aggregatum</name>
    <dbReference type="NCBI Taxonomy" id="187304"/>
    <lineage>
        <taxon>Bacteria</taxon>
        <taxon>Pseudomonadati</taxon>
        <taxon>Pseudomonadota</taxon>
        <taxon>Alphaproteobacteria</taxon>
        <taxon>Hyphomicrobiales</taxon>
        <taxon>Stappiaceae</taxon>
        <taxon>Roseibium</taxon>
    </lineage>
</organism>
<dbReference type="EMBL" id="JABFCZ010000001">
    <property type="protein sequence ID" value="MBD1544840.1"/>
    <property type="molecule type" value="Genomic_DNA"/>
</dbReference>
<evidence type="ECO:0000256" key="1">
    <source>
        <dbReference type="SAM" id="Phobius"/>
    </source>
</evidence>
<feature type="transmembrane region" description="Helical" evidence="1">
    <location>
        <begin position="57"/>
        <end position="80"/>
    </location>
</feature>
<proteinExistence type="predicted"/>
<dbReference type="AlphaFoldDB" id="A0A926S495"/>
<reference evidence="2" key="1">
    <citation type="submission" date="2020-05" db="EMBL/GenBank/DDBJ databases">
        <title>Identification of trans-AT polyketide cluster in two marine bacteria, producers of a novel glutaramide-containing polyketide sesbanimide D and analogs.</title>
        <authorList>
            <person name="Kacar D."/>
            <person name="Rodriguez P."/>
            <person name="Canedo L."/>
            <person name="Gonzalez E."/>
            <person name="Galan B."/>
            <person name="De La Calle F."/>
            <person name="Garcia J.L."/>
        </authorList>
    </citation>
    <scope>NUCLEOTIDE SEQUENCE</scope>
    <source>
        <strain evidence="2">PHM038</strain>
    </source>
</reference>
<dbReference type="Proteomes" id="UP000598467">
    <property type="component" value="Unassembled WGS sequence"/>
</dbReference>
<comment type="caution">
    <text evidence="2">The sequence shown here is derived from an EMBL/GenBank/DDBJ whole genome shotgun (WGS) entry which is preliminary data.</text>
</comment>
<name>A0A926S495_9HYPH</name>
<keyword evidence="1" id="KW-0812">Transmembrane</keyword>